<dbReference type="RefSeq" id="WP_379870782.1">
    <property type="nucleotide sequence ID" value="NZ_JBHTBH010000004.1"/>
</dbReference>
<reference evidence="3" key="1">
    <citation type="journal article" date="2019" name="Int. J. Syst. Evol. Microbiol.">
        <title>The Global Catalogue of Microorganisms (GCM) 10K type strain sequencing project: providing services to taxonomists for standard genome sequencing and annotation.</title>
        <authorList>
            <consortium name="The Broad Institute Genomics Platform"/>
            <consortium name="The Broad Institute Genome Sequencing Center for Infectious Disease"/>
            <person name="Wu L."/>
            <person name="Ma J."/>
        </authorList>
    </citation>
    <scope>NUCLEOTIDE SEQUENCE [LARGE SCALE GENOMIC DNA]</scope>
    <source>
        <strain evidence="3">CGMCC 4.7382</strain>
    </source>
</reference>
<dbReference type="InterPro" id="IPR051604">
    <property type="entry name" value="Ergot_Alk_Oxidoreductase"/>
</dbReference>
<gene>
    <name evidence="2" type="ORF">ACFQRF_10300</name>
</gene>
<sequence length="274" mass="28842">MTVLVTGATGTVGRHLVARLLAAGHRVRALTRDPACAELPAGAEVVAGDLTDVASLGAAFAGVTAAHLITFDGATFAPLTTGPDLVELARASGVRRVTVLKGDVGKTPLEEAVEAGGLAWTYLSPGEFMANALEWAESVRTEGVVREGFANARSPMIHEADIAAVAATALTGDGHAGREYVLTGPETLTPPEKVLILGAALGRRVRYVALTEEECVAQWRAAGYSDEDVEFFRTMRTDPPEAARTVRPTVEQVTGRPARTFAQWVREHAAAFTA</sequence>
<protein>
    <submittedName>
        <fullName evidence="2">NmrA family NAD(P)-binding protein</fullName>
    </submittedName>
</protein>
<comment type="caution">
    <text evidence="2">The sequence shown here is derived from an EMBL/GenBank/DDBJ whole genome shotgun (WGS) entry which is preliminary data.</text>
</comment>
<keyword evidence="3" id="KW-1185">Reference proteome</keyword>
<dbReference type="SUPFAM" id="SSF51735">
    <property type="entry name" value="NAD(P)-binding Rossmann-fold domains"/>
    <property type="match status" value="1"/>
</dbReference>
<dbReference type="Gene3D" id="3.40.50.720">
    <property type="entry name" value="NAD(P)-binding Rossmann-like Domain"/>
    <property type="match status" value="1"/>
</dbReference>
<dbReference type="PANTHER" id="PTHR43162:SF1">
    <property type="entry name" value="PRESTALK A DIFFERENTIATION PROTEIN A"/>
    <property type="match status" value="1"/>
</dbReference>
<dbReference type="InterPro" id="IPR036291">
    <property type="entry name" value="NAD(P)-bd_dom_sf"/>
</dbReference>
<evidence type="ECO:0000259" key="1">
    <source>
        <dbReference type="Pfam" id="PF13460"/>
    </source>
</evidence>
<dbReference type="Gene3D" id="3.90.25.10">
    <property type="entry name" value="UDP-galactose 4-epimerase, domain 1"/>
    <property type="match status" value="1"/>
</dbReference>
<dbReference type="EMBL" id="JBHTBH010000004">
    <property type="protein sequence ID" value="MFC7328131.1"/>
    <property type="molecule type" value="Genomic_DNA"/>
</dbReference>
<dbReference type="Pfam" id="PF13460">
    <property type="entry name" value="NAD_binding_10"/>
    <property type="match status" value="1"/>
</dbReference>
<feature type="domain" description="NAD(P)-binding" evidence="1">
    <location>
        <begin position="7"/>
        <end position="171"/>
    </location>
</feature>
<evidence type="ECO:0000313" key="2">
    <source>
        <dbReference type="EMBL" id="MFC7328131.1"/>
    </source>
</evidence>
<dbReference type="PANTHER" id="PTHR43162">
    <property type="match status" value="1"/>
</dbReference>
<name>A0ABW2KFV4_9ACTN</name>
<organism evidence="2 3">
    <name type="scientific">Marinactinospora rubrisoli</name>
    <dbReference type="NCBI Taxonomy" id="2715399"/>
    <lineage>
        <taxon>Bacteria</taxon>
        <taxon>Bacillati</taxon>
        <taxon>Actinomycetota</taxon>
        <taxon>Actinomycetes</taxon>
        <taxon>Streptosporangiales</taxon>
        <taxon>Nocardiopsidaceae</taxon>
        <taxon>Marinactinospora</taxon>
    </lineage>
</organism>
<proteinExistence type="predicted"/>
<dbReference type="Proteomes" id="UP001596540">
    <property type="component" value="Unassembled WGS sequence"/>
</dbReference>
<accession>A0ABW2KFV4</accession>
<evidence type="ECO:0000313" key="3">
    <source>
        <dbReference type="Proteomes" id="UP001596540"/>
    </source>
</evidence>
<dbReference type="InterPro" id="IPR016040">
    <property type="entry name" value="NAD(P)-bd_dom"/>
</dbReference>